<dbReference type="PANTHER" id="PTHR22775:SF3">
    <property type="entry name" value="SORTING NEXIN-13"/>
    <property type="match status" value="1"/>
</dbReference>
<dbReference type="SUPFAM" id="SSF64268">
    <property type="entry name" value="PX domain"/>
    <property type="match status" value="1"/>
</dbReference>
<evidence type="ECO:0000259" key="1">
    <source>
        <dbReference type="PROSITE" id="PS50195"/>
    </source>
</evidence>
<evidence type="ECO:0000313" key="3">
    <source>
        <dbReference type="EMBL" id="KAG8458377.1"/>
    </source>
</evidence>
<dbReference type="CDD" id="cd06093">
    <property type="entry name" value="PX_domain"/>
    <property type="match status" value="1"/>
</dbReference>
<evidence type="ECO:0000313" key="4">
    <source>
        <dbReference type="Proteomes" id="UP000751190"/>
    </source>
</evidence>
<dbReference type="OrthoDB" id="76516at2759"/>
<proteinExistence type="predicted"/>
<dbReference type="Pfam" id="PF00787">
    <property type="entry name" value="PX"/>
    <property type="match status" value="1"/>
</dbReference>
<dbReference type="PROSITE" id="PS50195">
    <property type="entry name" value="PX"/>
    <property type="match status" value="1"/>
</dbReference>
<comment type="caution">
    <text evidence="2">The sequence shown here is derived from an EMBL/GenBank/DDBJ whole genome shotgun (WGS) entry which is preliminary data.</text>
</comment>
<organism evidence="2 4">
    <name type="scientific">Diacronema lutheri</name>
    <name type="common">Unicellular marine alga</name>
    <name type="synonym">Monochrysis lutheri</name>
    <dbReference type="NCBI Taxonomy" id="2081491"/>
    <lineage>
        <taxon>Eukaryota</taxon>
        <taxon>Haptista</taxon>
        <taxon>Haptophyta</taxon>
        <taxon>Pavlovophyceae</taxon>
        <taxon>Pavlovales</taxon>
        <taxon>Pavlovaceae</taxon>
        <taxon>Diacronema</taxon>
    </lineage>
</organism>
<dbReference type="EMBL" id="JAGTXO010000087">
    <property type="protein sequence ID" value="KAG8457037.1"/>
    <property type="molecule type" value="Genomic_DNA"/>
</dbReference>
<evidence type="ECO:0000313" key="2">
    <source>
        <dbReference type="EMBL" id="KAG8457037.1"/>
    </source>
</evidence>
<protein>
    <recommendedName>
        <fullName evidence="1">PX domain-containing protein</fullName>
    </recommendedName>
</protein>
<keyword evidence="4" id="KW-1185">Reference proteome</keyword>
<dbReference type="Proteomes" id="UP000751190">
    <property type="component" value="Unassembled WGS sequence"/>
</dbReference>
<reference evidence="2" key="1">
    <citation type="submission" date="2021-05" db="EMBL/GenBank/DDBJ databases">
        <title>The genome of the haptophyte Pavlova lutheri (Diacronema luteri, Pavlovales) - a model for lipid biosynthesis in eukaryotic algae.</title>
        <authorList>
            <person name="Hulatt C.J."/>
            <person name="Posewitz M.C."/>
        </authorList>
    </citation>
    <scope>NUCLEOTIDE SEQUENCE</scope>
    <source>
        <strain evidence="2">NIVA-4/92</strain>
    </source>
</reference>
<dbReference type="EMBL" id="JAGTXO010000052">
    <property type="protein sequence ID" value="KAG8458377.1"/>
    <property type="molecule type" value="Genomic_DNA"/>
</dbReference>
<accession>A0A8J5XAM5</accession>
<dbReference type="PANTHER" id="PTHR22775">
    <property type="entry name" value="SORTING NEXIN"/>
    <property type="match status" value="1"/>
</dbReference>
<dbReference type="SMART" id="SM00312">
    <property type="entry name" value="PX"/>
    <property type="match status" value="1"/>
</dbReference>
<dbReference type="InterPro" id="IPR001683">
    <property type="entry name" value="PX_dom"/>
</dbReference>
<sequence>MARKSALLGATFQGARTVQLPTSTYTVYVLSVAGDGRRWLVFRRYREWHRLHERLVALYTNVPPIPPKTLLSIFGPMSPPVVDARSRGLQAFLEASLAHAEIRASELFAAFLADEGEIKGLQMLADDLHEFALAGGQHADASAASEQRTNSEMAERVADAFIDLRDGSEPLEPVAMEHRRACHAPVIARALARRVPLSSRAPDAPSAATGAAGLEAAMERLGALAARPPPSAAERLLAKLAADALADALNKSGALSAPTDLLVKVP</sequence>
<feature type="domain" description="PX" evidence="1">
    <location>
        <begin position="6"/>
        <end position="119"/>
    </location>
</feature>
<gene>
    <name evidence="3" type="ORF">KFE25_004518</name>
    <name evidence="2" type="ORF">KFE25_013847</name>
</gene>
<dbReference type="GO" id="GO:0035091">
    <property type="term" value="F:phosphatidylinositol binding"/>
    <property type="evidence" value="ECO:0007669"/>
    <property type="project" value="InterPro"/>
</dbReference>
<dbReference type="AlphaFoldDB" id="A0A8J5XAM5"/>
<dbReference type="InterPro" id="IPR036871">
    <property type="entry name" value="PX_dom_sf"/>
</dbReference>
<dbReference type="Gene3D" id="3.30.1520.10">
    <property type="entry name" value="Phox-like domain"/>
    <property type="match status" value="1"/>
</dbReference>
<name>A0A8J5XAM5_DIALT</name>